<evidence type="ECO:0000313" key="6">
    <source>
        <dbReference type="Proteomes" id="UP000799330"/>
    </source>
</evidence>
<dbReference type="InterPro" id="IPR036264">
    <property type="entry name" value="Bact_exopeptidase_dim_dom"/>
</dbReference>
<reference evidence="5" key="1">
    <citation type="journal article" date="2019" name="Mol. Ecol.">
        <title>Genome evolution and host-microbiome shifts correspond with intraspecific niche divergence within harmful algal bloom-forming Microcystis aeruginosa.</title>
        <authorList>
            <person name="Jackrel S.L."/>
            <person name="White J.D."/>
            <person name="Evans J.T."/>
            <person name="Buffin K."/>
            <person name="Hayden K."/>
            <person name="Sarnelle O."/>
            <person name="Denef V.J."/>
        </authorList>
    </citation>
    <scope>NUCLEOTIDE SEQUENCE</scope>
    <source>
        <strain evidence="5">G11-04</strain>
    </source>
</reference>
<feature type="domain" description="Peptidase M20 dimerisation" evidence="4">
    <location>
        <begin position="188"/>
        <end position="282"/>
    </location>
</feature>
<feature type="binding site" evidence="3">
    <location>
        <position position="363"/>
    </location>
    <ligand>
        <name>Mn(2+)</name>
        <dbReference type="ChEBI" id="CHEBI:29035"/>
        <label>2</label>
    </ligand>
</feature>
<feature type="binding site" evidence="3">
    <location>
        <position position="106"/>
    </location>
    <ligand>
        <name>Mn(2+)</name>
        <dbReference type="ChEBI" id="CHEBI:29035"/>
        <label>2</label>
    </ligand>
</feature>
<dbReference type="CDD" id="cd08014">
    <property type="entry name" value="M20_Acy1-like"/>
    <property type="match status" value="1"/>
</dbReference>
<dbReference type="Gene3D" id="3.30.70.360">
    <property type="match status" value="1"/>
</dbReference>
<dbReference type="NCBIfam" id="TIGR01891">
    <property type="entry name" value="amidohydrolases"/>
    <property type="match status" value="1"/>
</dbReference>
<dbReference type="SUPFAM" id="SSF55031">
    <property type="entry name" value="Bacterial exopeptidase dimerisation domain"/>
    <property type="match status" value="1"/>
</dbReference>
<dbReference type="AlphaFoldDB" id="A0A966L6X4"/>
<name>A0A966L6X4_MICAE</name>
<dbReference type="Pfam" id="PF07687">
    <property type="entry name" value="M20_dimer"/>
    <property type="match status" value="1"/>
</dbReference>
<sequence length="393" mass="42768">MLSEIKNIAESLAPRLVEIRRHIHANPELSGQEYQTAAYIAGVLSSCGLSVQEAVGKTGVKGELAGTGSDRRILAIRADMDALPIQERTDLDFASRKPGIMHACGHDVHATVGLGVAMVLSRLSEPLQGKIRFLFQPAEEIAQGASWMIREGVMRDVSAVLGLHVFPSIPARSIGVRYGALTAAADDLEIFIQGESGHGARPHEAIDAIWIASQVITTLQQAISRTQNPLRPIVLTIGQISGGRAPNVIADQVRMAGTVRSLHPETHAHLPEWIESLVTNVCSTYNAKCQVKYRRGVPSVQNDQFLTRLVEEAGLEAWGQDRVLILSEPSMGAEDFSLYLQQAPGTMFRLGVGSPNLLNPPLHHPEFLVDESAILTGVITLAYAAYKYWQRQD</sequence>
<dbReference type="InterPro" id="IPR011650">
    <property type="entry name" value="Peptidase_M20_dimer"/>
</dbReference>
<organism evidence="5 6">
    <name type="scientific">Microcystis aeruginosa G11-04</name>
    <dbReference type="NCBI Taxonomy" id="2685956"/>
    <lineage>
        <taxon>Bacteria</taxon>
        <taxon>Bacillati</taxon>
        <taxon>Cyanobacteriota</taxon>
        <taxon>Cyanophyceae</taxon>
        <taxon>Oscillatoriophycideae</taxon>
        <taxon>Chroococcales</taxon>
        <taxon>Microcystaceae</taxon>
        <taxon>Microcystis</taxon>
    </lineage>
</organism>
<comment type="caution">
    <text evidence="5">The sequence shown here is derived from an EMBL/GenBank/DDBJ whole genome shotgun (WGS) entry which is preliminary data.</text>
</comment>
<comment type="cofactor">
    <cofactor evidence="3">
        <name>Mn(2+)</name>
        <dbReference type="ChEBI" id="CHEBI:29035"/>
    </cofactor>
    <text evidence="3">The Mn(2+) ion enhances activity.</text>
</comment>
<evidence type="ECO:0000256" key="3">
    <source>
        <dbReference type="PIRSR" id="PIRSR005962-1"/>
    </source>
</evidence>
<dbReference type="PIRSF" id="PIRSF005962">
    <property type="entry name" value="Pept_M20D_amidohydro"/>
    <property type="match status" value="1"/>
</dbReference>
<keyword evidence="3" id="KW-0464">Manganese</keyword>
<proteinExistence type="inferred from homology"/>
<keyword evidence="2" id="KW-0378">Hydrolase</keyword>
<dbReference type="PANTHER" id="PTHR11014:SF63">
    <property type="entry name" value="METALLOPEPTIDASE, PUTATIVE (AFU_ORTHOLOGUE AFUA_6G09600)-RELATED"/>
    <property type="match status" value="1"/>
</dbReference>
<dbReference type="SUPFAM" id="SSF53187">
    <property type="entry name" value="Zn-dependent exopeptidases"/>
    <property type="match status" value="1"/>
</dbReference>
<evidence type="ECO:0000313" key="5">
    <source>
        <dbReference type="EMBL" id="NCS58551.1"/>
    </source>
</evidence>
<comment type="similarity">
    <text evidence="1">Belongs to the peptidase M20 family.</text>
</comment>
<dbReference type="InterPro" id="IPR017439">
    <property type="entry name" value="Amidohydrolase"/>
</dbReference>
<evidence type="ECO:0000256" key="1">
    <source>
        <dbReference type="ARBA" id="ARBA00006153"/>
    </source>
</evidence>
<keyword evidence="3" id="KW-0479">Metal-binding</keyword>
<dbReference type="InterPro" id="IPR002933">
    <property type="entry name" value="Peptidase_M20"/>
</dbReference>
<dbReference type="GO" id="GO:0046872">
    <property type="term" value="F:metal ion binding"/>
    <property type="evidence" value="ECO:0007669"/>
    <property type="project" value="UniProtKB-KW"/>
</dbReference>
<feature type="binding site" evidence="3">
    <location>
        <position position="140"/>
    </location>
    <ligand>
        <name>Mn(2+)</name>
        <dbReference type="ChEBI" id="CHEBI:29035"/>
        <label>2</label>
    </ligand>
</feature>
<gene>
    <name evidence="5" type="ORF">GPJ16_17240</name>
</gene>
<feature type="binding site" evidence="3">
    <location>
        <position position="104"/>
    </location>
    <ligand>
        <name>Mn(2+)</name>
        <dbReference type="ChEBI" id="CHEBI:29035"/>
        <label>2</label>
    </ligand>
</feature>
<dbReference type="GO" id="GO:0016787">
    <property type="term" value="F:hydrolase activity"/>
    <property type="evidence" value="ECO:0007669"/>
    <property type="project" value="UniProtKB-KW"/>
</dbReference>
<dbReference type="Proteomes" id="UP000799330">
    <property type="component" value="Unassembled WGS sequence"/>
</dbReference>
<evidence type="ECO:0000256" key="2">
    <source>
        <dbReference type="ARBA" id="ARBA00022801"/>
    </source>
</evidence>
<dbReference type="EMBL" id="JAADAI010000257">
    <property type="protein sequence ID" value="NCS58551.1"/>
    <property type="molecule type" value="Genomic_DNA"/>
</dbReference>
<protein>
    <submittedName>
        <fullName evidence="5">Amidohydrolase</fullName>
    </submittedName>
</protein>
<dbReference type="PANTHER" id="PTHR11014">
    <property type="entry name" value="PEPTIDASE M20 FAMILY MEMBER"/>
    <property type="match status" value="1"/>
</dbReference>
<dbReference type="Gene3D" id="3.40.630.10">
    <property type="entry name" value="Zn peptidases"/>
    <property type="match status" value="1"/>
</dbReference>
<feature type="binding site" evidence="3">
    <location>
        <position position="164"/>
    </location>
    <ligand>
        <name>Mn(2+)</name>
        <dbReference type="ChEBI" id="CHEBI:29035"/>
        <label>2</label>
    </ligand>
</feature>
<dbReference type="Pfam" id="PF01546">
    <property type="entry name" value="Peptidase_M20"/>
    <property type="match status" value="1"/>
</dbReference>
<accession>A0A966L6X4</accession>
<evidence type="ECO:0000259" key="4">
    <source>
        <dbReference type="Pfam" id="PF07687"/>
    </source>
</evidence>
<dbReference type="FunFam" id="3.30.70.360:FF:000014">
    <property type="entry name" value="N-acyl-L-amino acid amidohydrolase"/>
    <property type="match status" value="1"/>
</dbReference>